<evidence type="ECO:0000256" key="1">
    <source>
        <dbReference type="ARBA" id="ARBA00004141"/>
    </source>
</evidence>
<name>A0A4R6U9I0_9BURK</name>
<feature type="transmembrane region" description="Helical" evidence="5">
    <location>
        <begin position="20"/>
        <end position="43"/>
    </location>
</feature>
<proteinExistence type="predicted"/>
<feature type="transmembrane region" description="Helical" evidence="5">
    <location>
        <begin position="126"/>
        <end position="148"/>
    </location>
</feature>
<keyword evidence="3 5" id="KW-1133">Transmembrane helix</keyword>
<reference evidence="6 7" key="1">
    <citation type="submission" date="2019-03" db="EMBL/GenBank/DDBJ databases">
        <title>Genomic Encyclopedia of Type Strains, Phase IV (KMG-IV): sequencing the most valuable type-strain genomes for metagenomic binning, comparative biology and taxonomic classification.</title>
        <authorList>
            <person name="Goeker M."/>
        </authorList>
    </citation>
    <scope>NUCLEOTIDE SEQUENCE [LARGE SCALE GENOMIC DNA]</scope>
    <source>
        <strain evidence="6 7">DSM 19605</strain>
    </source>
</reference>
<evidence type="ECO:0000256" key="4">
    <source>
        <dbReference type="ARBA" id="ARBA00023136"/>
    </source>
</evidence>
<evidence type="ECO:0000313" key="7">
    <source>
        <dbReference type="Proteomes" id="UP000295510"/>
    </source>
</evidence>
<protein>
    <submittedName>
        <fullName evidence="6">Etoposide-induced protein 2.4 (EI24)</fullName>
    </submittedName>
</protein>
<feature type="transmembrane region" description="Helical" evidence="5">
    <location>
        <begin position="78"/>
        <end position="105"/>
    </location>
</feature>
<dbReference type="EMBL" id="SNYL01000012">
    <property type="protein sequence ID" value="TDQ41335.1"/>
    <property type="molecule type" value="Genomic_DNA"/>
</dbReference>
<sequence length="296" mass="32790">MRRLVDSSWRAVAYCLHPKVVALSVLPLVLMVAASFLLGYLFWDAAVSAMLRWLEGWAPFVWAMQWMTTLGLPEVKTLLAPLFVLVLVTPLIVLLALLLVALLMTPAIVDLVAQRRFPDLQRLRGGNFWGSVVWSLWSTVLALLALVASIPLWLIPPLVLILPPLIWGWLTYRVFAFDALAEHASVAERRELIGQHRWALLGMGVLCGYLGAAPSLLWASGAVFIALAPLLVPLAVWIYALMFAFAALWFTHYLLAALADLRRQRQTDETVVPPPEPAPPRAVPGEVIDVTAKEIP</sequence>
<dbReference type="Pfam" id="PF07264">
    <property type="entry name" value="EI24"/>
    <property type="match status" value="1"/>
</dbReference>
<dbReference type="InterPro" id="IPR059112">
    <property type="entry name" value="CysZ/EI24"/>
</dbReference>
<dbReference type="Proteomes" id="UP000295510">
    <property type="component" value="Unassembled WGS sequence"/>
</dbReference>
<accession>A0A4R6U9I0</accession>
<feature type="transmembrane region" description="Helical" evidence="5">
    <location>
        <begin position="234"/>
        <end position="255"/>
    </location>
</feature>
<keyword evidence="7" id="KW-1185">Reference proteome</keyword>
<keyword evidence="2 5" id="KW-0812">Transmembrane</keyword>
<evidence type="ECO:0000313" key="6">
    <source>
        <dbReference type="EMBL" id="TDQ41335.1"/>
    </source>
</evidence>
<feature type="transmembrane region" description="Helical" evidence="5">
    <location>
        <begin position="154"/>
        <end position="177"/>
    </location>
</feature>
<evidence type="ECO:0000256" key="5">
    <source>
        <dbReference type="SAM" id="Phobius"/>
    </source>
</evidence>
<feature type="transmembrane region" description="Helical" evidence="5">
    <location>
        <begin position="198"/>
        <end position="228"/>
    </location>
</feature>
<keyword evidence="4 5" id="KW-0472">Membrane</keyword>
<organism evidence="6 7">
    <name type="scientific">Tepidicella xavieri</name>
    <dbReference type="NCBI Taxonomy" id="360241"/>
    <lineage>
        <taxon>Bacteria</taxon>
        <taxon>Pseudomonadati</taxon>
        <taxon>Pseudomonadota</taxon>
        <taxon>Betaproteobacteria</taxon>
        <taxon>Burkholderiales</taxon>
        <taxon>Tepidicella</taxon>
    </lineage>
</organism>
<comment type="caution">
    <text evidence="6">The sequence shown here is derived from an EMBL/GenBank/DDBJ whole genome shotgun (WGS) entry which is preliminary data.</text>
</comment>
<evidence type="ECO:0000256" key="2">
    <source>
        <dbReference type="ARBA" id="ARBA00022692"/>
    </source>
</evidence>
<dbReference type="OrthoDB" id="8565703at2"/>
<comment type="subcellular location">
    <subcellularLocation>
        <location evidence="1">Membrane</location>
        <topology evidence="1">Multi-pass membrane protein</topology>
    </subcellularLocation>
</comment>
<gene>
    <name evidence="6" type="ORF">DFR43_11212</name>
</gene>
<evidence type="ECO:0000256" key="3">
    <source>
        <dbReference type="ARBA" id="ARBA00022989"/>
    </source>
</evidence>
<dbReference type="AlphaFoldDB" id="A0A4R6U9I0"/>